<organism evidence="1 2">
    <name type="scientific">Helicobacter pylori Hp H-34</name>
    <dbReference type="NCBI Taxonomy" id="992069"/>
    <lineage>
        <taxon>Bacteria</taxon>
        <taxon>Pseudomonadati</taxon>
        <taxon>Campylobacterota</taxon>
        <taxon>Epsilonproteobacteria</taxon>
        <taxon>Campylobacterales</taxon>
        <taxon>Helicobacteraceae</taxon>
        <taxon>Helicobacter</taxon>
    </lineage>
</organism>
<reference evidence="1 2" key="1">
    <citation type="journal article" date="2013" name="Pathog. Dis.">
        <title>Genome sequences of 65 Helicobacter pylori strains isolated from asymptomatic individuals and patients with gastric cancer, peptic ulcer disease, or gastritis.</title>
        <authorList>
            <person name="Blanchard T.G."/>
            <person name="Czinn S.J."/>
            <person name="Correa P."/>
            <person name="Nakazawa T."/>
            <person name="Keelan M."/>
            <person name="Morningstar L."/>
            <person name="Santana-Cruz I."/>
            <person name="Maroo A."/>
            <person name="McCracken C."/>
            <person name="Shefchek K."/>
            <person name="Daugherty S."/>
            <person name="Song Y."/>
            <person name="Fraser C.M."/>
            <person name="Fricke W.F."/>
        </authorList>
    </citation>
    <scope>NUCLEOTIDE SEQUENCE [LARGE SCALE GENOMIC DNA]</scope>
    <source>
        <strain evidence="1 2">Hp H-34</strain>
    </source>
</reference>
<evidence type="ECO:0000313" key="2">
    <source>
        <dbReference type="Proteomes" id="UP000004741"/>
    </source>
</evidence>
<name>J0PH27_HELPX</name>
<accession>J0PH27</accession>
<gene>
    <name evidence="1" type="ORF">HPHPH34_0349</name>
</gene>
<comment type="caution">
    <text evidence="1">The sequence shown here is derived from an EMBL/GenBank/DDBJ whole genome shotgun (WGS) entry which is preliminary data.</text>
</comment>
<sequence length="59" mass="7039">MLEICYKNDFFFRFVCKFCCKNDFLKEIERFCNHSPQKLKGFFKKSGGFNETLISKSVP</sequence>
<dbReference type="Proteomes" id="UP000004741">
    <property type="component" value="Unassembled WGS sequence"/>
</dbReference>
<dbReference type="AlphaFoldDB" id="J0PH27"/>
<dbReference type="EMBL" id="AKPH01000001">
    <property type="protein sequence ID" value="EJB97840.1"/>
    <property type="molecule type" value="Genomic_DNA"/>
</dbReference>
<proteinExistence type="predicted"/>
<dbReference type="PATRIC" id="fig|992069.3.peg.336"/>
<protein>
    <submittedName>
        <fullName evidence="1">Uncharacterized protein</fullName>
    </submittedName>
</protein>
<evidence type="ECO:0000313" key="1">
    <source>
        <dbReference type="EMBL" id="EJB97840.1"/>
    </source>
</evidence>